<feature type="domain" description="C2H2-type" evidence="2">
    <location>
        <begin position="135"/>
        <end position="160"/>
    </location>
</feature>
<evidence type="ECO:0000313" key="3">
    <source>
        <dbReference type="EMBL" id="KAF5791452.1"/>
    </source>
</evidence>
<dbReference type="Pfam" id="PF12874">
    <property type="entry name" value="zf-met"/>
    <property type="match status" value="1"/>
</dbReference>
<dbReference type="Gramene" id="mRNA:HanXRQr2_Chr09g0394921">
    <property type="protein sequence ID" value="mRNA:HanXRQr2_Chr09g0394921"/>
    <property type="gene ID" value="HanXRQr2_Chr09g0394921"/>
</dbReference>
<dbReference type="Proteomes" id="UP000215914">
    <property type="component" value="Unassembled WGS sequence"/>
</dbReference>
<feature type="compositionally biased region" description="Acidic residues" evidence="1">
    <location>
        <begin position="26"/>
        <end position="46"/>
    </location>
</feature>
<dbReference type="AlphaFoldDB" id="A0A9K3N8S6"/>
<feature type="region of interest" description="Disordered" evidence="1">
    <location>
        <begin position="185"/>
        <end position="255"/>
    </location>
</feature>
<keyword evidence="4" id="KW-1185">Reference proteome</keyword>
<proteinExistence type="predicted"/>
<organism evidence="3 4">
    <name type="scientific">Helianthus annuus</name>
    <name type="common">Common sunflower</name>
    <dbReference type="NCBI Taxonomy" id="4232"/>
    <lineage>
        <taxon>Eukaryota</taxon>
        <taxon>Viridiplantae</taxon>
        <taxon>Streptophyta</taxon>
        <taxon>Embryophyta</taxon>
        <taxon>Tracheophyta</taxon>
        <taxon>Spermatophyta</taxon>
        <taxon>Magnoliopsida</taxon>
        <taxon>eudicotyledons</taxon>
        <taxon>Gunneridae</taxon>
        <taxon>Pentapetalae</taxon>
        <taxon>asterids</taxon>
        <taxon>campanulids</taxon>
        <taxon>Asterales</taxon>
        <taxon>Asteraceae</taxon>
        <taxon>Asteroideae</taxon>
        <taxon>Heliantheae alliance</taxon>
        <taxon>Heliantheae</taxon>
        <taxon>Helianthus</taxon>
    </lineage>
</organism>
<reference evidence="3" key="2">
    <citation type="submission" date="2020-06" db="EMBL/GenBank/DDBJ databases">
        <title>Helianthus annuus Genome sequencing and assembly Release 2.</title>
        <authorList>
            <person name="Gouzy J."/>
            <person name="Langlade N."/>
            <person name="Munos S."/>
        </authorList>
    </citation>
    <scope>NUCLEOTIDE SEQUENCE</scope>
    <source>
        <tissue evidence="3">Leaves</tissue>
    </source>
</reference>
<feature type="compositionally biased region" description="Basic and acidic residues" evidence="1">
    <location>
        <begin position="7"/>
        <end position="17"/>
    </location>
</feature>
<feature type="region of interest" description="Disordered" evidence="1">
    <location>
        <begin position="1"/>
        <end position="97"/>
    </location>
</feature>
<comment type="caution">
    <text evidence="3">The sequence shown here is derived from an EMBL/GenBank/DDBJ whole genome shotgun (WGS) entry which is preliminary data.</text>
</comment>
<feature type="compositionally biased region" description="Basic residues" evidence="1">
    <location>
        <begin position="245"/>
        <end position="255"/>
    </location>
</feature>
<accession>A0A9K3N8S6</accession>
<dbReference type="PANTHER" id="PTHR36332">
    <property type="entry name" value="STRESS RESPONSE PROTEIN"/>
    <property type="match status" value="1"/>
</dbReference>
<gene>
    <name evidence="3" type="ORF">HanXRQr2_Chr09g0394921</name>
</gene>
<dbReference type="InterPro" id="IPR013087">
    <property type="entry name" value="Znf_C2H2_type"/>
</dbReference>
<evidence type="ECO:0000313" key="4">
    <source>
        <dbReference type="Proteomes" id="UP000215914"/>
    </source>
</evidence>
<evidence type="ECO:0000259" key="2">
    <source>
        <dbReference type="Pfam" id="PF12874"/>
    </source>
</evidence>
<dbReference type="PANTHER" id="PTHR36332:SF1">
    <property type="entry name" value="STRESS RESPONSE PROTEIN"/>
    <property type="match status" value="1"/>
</dbReference>
<feature type="compositionally biased region" description="Basic and acidic residues" evidence="1">
    <location>
        <begin position="229"/>
        <end position="244"/>
    </location>
</feature>
<evidence type="ECO:0000256" key="1">
    <source>
        <dbReference type="SAM" id="MobiDB-lite"/>
    </source>
</evidence>
<feature type="compositionally biased region" description="Basic residues" evidence="1">
    <location>
        <begin position="216"/>
        <end position="228"/>
    </location>
</feature>
<feature type="compositionally biased region" description="Polar residues" evidence="1">
    <location>
        <begin position="69"/>
        <end position="80"/>
    </location>
</feature>
<name>A0A9K3N8S6_HELAN</name>
<dbReference type="SUPFAM" id="SSF57667">
    <property type="entry name" value="beta-beta-alpha zinc fingers"/>
    <property type="match status" value="1"/>
</dbReference>
<sequence length="255" mass="28290">MIKRRFYKQEHGDKDAPSDSSSSSDSELDAEASVDTEEEEDDDDMVMESKKKDQPSSSSSGYESEDSSANEVNLDSSGSPANDDDSGDESYKQVINGSQLSANRFDMATAQSAAADKDAVTNDVLDCVLKSKSVFKCKLCPRIVCLTEETLKAHLKSKRHARSEKLLKEGRLKMMLNSDGEIEELEADGETHQERHAATLALAESNKSATKDSKKSKGRQRQRKRQQKKTSDDVMPKTTKESVKRSAKKRRKNDA</sequence>
<reference evidence="3" key="1">
    <citation type="journal article" date="2017" name="Nature">
        <title>The sunflower genome provides insights into oil metabolism, flowering and Asterid evolution.</title>
        <authorList>
            <person name="Badouin H."/>
            <person name="Gouzy J."/>
            <person name="Grassa C.J."/>
            <person name="Murat F."/>
            <person name="Staton S.E."/>
            <person name="Cottret L."/>
            <person name="Lelandais-Briere C."/>
            <person name="Owens G.L."/>
            <person name="Carrere S."/>
            <person name="Mayjonade B."/>
            <person name="Legrand L."/>
            <person name="Gill N."/>
            <person name="Kane N.C."/>
            <person name="Bowers J.E."/>
            <person name="Hubner S."/>
            <person name="Bellec A."/>
            <person name="Berard A."/>
            <person name="Berges H."/>
            <person name="Blanchet N."/>
            <person name="Boniface M.C."/>
            <person name="Brunel D."/>
            <person name="Catrice O."/>
            <person name="Chaidir N."/>
            <person name="Claudel C."/>
            <person name="Donnadieu C."/>
            <person name="Faraut T."/>
            <person name="Fievet G."/>
            <person name="Helmstetter N."/>
            <person name="King M."/>
            <person name="Knapp S.J."/>
            <person name="Lai Z."/>
            <person name="Le Paslier M.C."/>
            <person name="Lippi Y."/>
            <person name="Lorenzon L."/>
            <person name="Mandel J.R."/>
            <person name="Marage G."/>
            <person name="Marchand G."/>
            <person name="Marquand E."/>
            <person name="Bret-Mestries E."/>
            <person name="Morien E."/>
            <person name="Nambeesan S."/>
            <person name="Nguyen T."/>
            <person name="Pegot-Espagnet P."/>
            <person name="Pouilly N."/>
            <person name="Raftis F."/>
            <person name="Sallet E."/>
            <person name="Schiex T."/>
            <person name="Thomas J."/>
            <person name="Vandecasteele C."/>
            <person name="Vares D."/>
            <person name="Vear F."/>
            <person name="Vautrin S."/>
            <person name="Crespi M."/>
            <person name="Mangin B."/>
            <person name="Burke J.M."/>
            <person name="Salse J."/>
            <person name="Munos S."/>
            <person name="Vincourt P."/>
            <person name="Rieseberg L.H."/>
            <person name="Langlade N.B."/>
        </authorList>
    </citation>
    <scope>NUCLEOTIDE SEQUENCE</scope>
    <source>
        <tissue evidence="3">Leaves</tissue>
    </source>
</reference>
<dbReference type="InterPro" id="IPR036236">
    <property type="entry name" value="Znf_C2H2_sf"/>
</dbReference>
<dbReference type="EMBL" id="MNCJ02000324">
    <property type="protein sequence ID" value="KAF5791452.1"/>
    <property type="molecule type" value="Genomic_DNA"/>
</dbReference>
<protein>
    <submittedName>
        <fullName evidence="3">Transcription factor C2H2 family</fullName>
    </submittedName>
</protein>